<keyword evidence="1" id="KW-0812">Transmembrane</keyword>
<accession>A0ABS4E7C7</accession>
<keyword evidence="3" id="KW-1185">Reference proteome</keyword>
<feature type="transmembrane region" description="Helical" evidence="1">
    <location>
        <begin position="37"/>
        <end position="58"/>
    </location>
</feature>
<gene>
    <name evidence="2" type="ORF">J2Z43_000247</name>
</gene>
<feature type="transmembrane region" description="Helical" evidence="1">
    <location>
        <begin position="144"/>
        <end position="163"/>
    </location>
</feature>
<feature type="transmembrane region" description="Helical" evidence="1">
    <location>
        <begin position="64"/>
        <end position="88"/>
    </location>
</feature>
<keyword evidence="1" id="KW-0472">Membrane</keyword>
<name>A0ABS4E7C7_9FIRM</name>
<dbReference type="Proteomes" id="UP000767291">
    <property type="component" value="Unassembled WGS sequence"/>
</dbReference>
<proteinExistence type="predicted"/>
<evidence type="ECO:0000313" key="2">
    <source>
        <dbReference type="EMBL" id="MBP1853857.1"/>
    </source>
</evidence>
<comment type="caution">
    <text evidence="2">The sequence shown here is derived from an EMBL/GenBank/DDBJ whole genome shotgun (WGS) entry which is preliminary data.</text>
</comment>
<evidence type="ECO:0000313" key="3">
    <source>
        <dbReference type="Proteomes" id="UP000767291"/>
    </source>
</evidence>
<organism evidence="2 3">
    <name type="scientific">Metaclostridioides mangenotii</name>
    <dbReference type="NCBI Taxonomy" id="1540"/>
    <lineage>
        <taxon>Bacteria</taxon>
        <taxon>Bacillati</taxon>
        <taxon>Bacillota</taxon>
        <taxon>Clostridia</taxon>
        <taxon>Peptostreptococcales</taxon>
        <taxon>Peptostreptococcaceae</taxon>
        <taxon>Metaclostridioides</taxon>
    </lineage>
</organism>
<dbReference type="RefSeq" id="WP_209455482.1">
    <property type="nucleotide sequence ID" value="NZ_BAAACS010000017.1"/>
</dbReference>
<keyword evidence="1" id="KW-1133">Transmembrane helix</keyword>
<dbReference type="EMBL" id="JAGGJX010000001">
    <property type="protein sequence ID" value="MBP1853857.1"/>
    <property type="molecule type" value="Genomic_DNA"/>
</dbReference>
<protein>
    <submittedName>
        <fullName evidence="2">Membrane protein</fullName>
    </submittedName>
</protein>
<evidence type="ECO:0000256" key="1">
    <source>
        <dbReference type="SAM" id="Phobius"/>
    </source>
</evidence>
<feature type="transmembrane region" description="Helical" evidence="1">
    <location>
        <begin position="6"/>
        <end position="25"/>
    </location>
</feature>
<reference evidence="2 3" key="1">
    <citation type="submission" date="2021-03" db="EMBL/GenBank/DDBJ databases">
        <title>Genomic Encyclopedia of Type Strains, Phase IV (KMG-IV): sequencing the most valuable type-strain genomes for metagenomic binning, comparative biology and taxonomic classification.</title>
        <authorList>
            <person name="Goeker M."/>
        </authorList>
    </citation>
    <scope>NUCLEOTIDE SEQUENCE [LARGE SCALE GENOMIC DNA]</scope>
    <source>
        <strain evidence="2 3">DSM 1289</strain>
    </source>
</reference>
<dbReference type="Pfam" id="PF06541">
    <property type="entry name" value="ABC_trans_CmpB"/>
    <property type="match status" value="1"/>
</dbReference>
<feature type="transmembrane region" description="Helical" evidence="1">
    <location>
        <begin position="109"/>
        <end position="132"/>
    </location>
</feature>
<dbReference type="InterPro" id="IPR010540">
    <property type="entry name" value="CmpB_TMEM229"/>
</dbReference>
<sequence length="278" mass="33086">MELVSRYILYFFLYSFLGWLCESIYCSAGNKKVINRGFLNGPICPIYGFGAMLVIFLIEGFRDNVFFLFLFGMFITSILEYISGYLLETLFNTKWWDYSKRKFNIKGRVCLKNAIYFGIMSVALMKILHPFITDIVNDFSPRVTIVISVLAILITSLDMLVTLRTMNKLSIKLQWLDEVIEDLSKINIKLERFDEEEIRKAFSEIKNKEGHIQVKFREVYRKIEDVRNQSMLQRRLMRAFPNMQSMRRREQLNYYRQLAVAKKKKIDENIKNRLNKFE</sequence>